<evidence type="ECO:0000313" key="4">
    <source>
        <dbReference type="EMBL" id="MFN6548836.1"/>
    </source>
</evidence>
<dbReference type="PANTHER" id="PTHR22754:SF32">
    <property type="entry name" value="DISCO-INTERACTING PROTEIN 2"/>
    <property type="match status" value="1"/>
</dbReference>
<dbReference type="Pfam" id="PF00501">
    <property type="entry name" value="AMP-binding"/>
    <property type="match status" value="1"/>
</dbReference>
<dbReference type="InterPro" id="IPR000873">
    <property type="entry name" value="AMP-dep_synth/lig_dom"/>
</dbReference>
<dbReference type="Proteomes" id="UP001635817">
    <property type="component" value="Unassembled WGS sequence"/>
</dbReference>
<dbReference type="EMBL" id="JBKBDE010000001">
    <property type="protein sequence ID" value="MFN6548836.1"/>
    <property type="molecule type" value="Genomic_DNA"/>
</dbReference>
<evidence type="ECO:0000313" key="5">
    <source>
        <dbReference type="Proteomes" id="UP001635817"/>
    </source>
</evidence>
<dbReference type="Gene3D" id="3.40.50.12780">
    <property type="entry name" value="N-terminal domain of ligase-like"/>
    <property type="match status" value="1"/>
</dbReference>
<dbReference type="RefSeq" id="WP_409547950.1">
    <property type="nucleotide sequence ID" value="NZ_JBKBDE010000001.1"/>
</dbReference>
<organism evidence="4 5">
    <name type="scientific">Mycolicibacterium septicum</name>
    <dbReference type="NCBI Taxonomy" id="98668"/>
    <lineage>
        <taxon>Bacteria</taxon>
        <taxon>Bacillati</taxon>
        <taxon>Actinomycetota</taxon>
        <taxon>Actinomycetes</taxon>
        <taxon>Mycobacteriales</taxon>
        <taxon>Mycobacteriaceae</taxon>
        <taxon>Mycolicibacterium</taxon>
    </lineage>
</organism>
<dbReference type="NCBIfam" id="NF038339">
    <property type="entry name" value="FAAL_FadD32"/>
    <property type="match status" value="1"/>
</dbReference>
<dbReference type="CDD" id="cd05931">
    <property type="entry name" value="FAAL"/>
    <property type="match status" value="1"/>
</dbReference>
<accession>A0ABW9LLG1</accession>
<name>A0ABW9LLG1_9MYCO</name>
<feature type="domain" description="AMP-dependent synthetase/ligase" evidence="3">
    <location>
        <begin position="26"/>
        <end position="432"/>
    </location>
</feature>
<proteinExistence type="inferred from homology"/>
<dbReference type="GO" id="GO:0016874">
    <property type="term" value="F:ligase activity"/>
    <property type="evidence" value="ECO:0007669"/>
    <property type="project" value="UniProtKB-KW"/>
</dbReference>
<dbReference type="InterPro" id="IPR047968">
    <property type="entry name" value="FAAL_FadD32"/>
</dbReference>
<dbReference type="Gene3D" id="3.30.300.30">
    <property type="match status" value="1"/>
</dbReference>
<dbReference type="InterPro" id="IPR042099">
    <property type="entry name" value="ANL_N_sf"/>
</dbReference>
<comment type="similarity">
    <text evidence="1">Belongs to the ATP-dependent AMP-binding enzyme family.</text>
</comment>
<gene>
    <name evidence="4" type="primary">fadD32</name>
    <name evidence="4" type="ORF">ACK4CP_00370</name>
</gene>
<keyword evidence="5" id="KW-1185">Reference proteome</keyword>
<protein>
    <submittedName>
        <fullName evidence="4">Long-chain-fatty-acid--AMP ligase FadD32</fullName>
    </submittedName>
</protein>
<dbReference type="InterPro" id="IPR040097">
    <property type="entry name" value="FAAL/FAAC"/>
</dbReference>
<dbReference type="InterPro" id="IPR045851">
    <property type="entry name" value="AMP-bd_C_sf"/>
</dbReference>
<evidence type="ECO:0000256" key="1">
    <source>
        <dbReference type="ARBA" id="ARBA00006432"/>
    </source>
</evidence>
<keyword evidence="2 4" id="KW-0436">Ligase</keyword>
<dbReference type="PANTHER" id="PTHR22754">
    <property type="entry name" value="DISCO-INTERACTING PROTEIN 2 DIP2 -RELATED"/>
    <property type="match status" value="1"/>
</dbReference>
<dbReference type="SUPFAM" id="SSF56801">
    <property type="entry name" value="Acetyl-CoA synthetase-like"/>
    <property type="match status" value="1"/>
</dbReference>
<comment type="caution">
    <text evidence="4">The sequence shown here is derived from an EMBL/GenBank/DDBJ whole genome shotgun (WGS) entry which is preliminary data.</text>
</comment>
<sequence length="630" mass="68472">MPFINPFIKDGQIKFPDGASIVEHVERWARVRSDKLAYRFLDFSTERDGVARDLTWAQFSARNKAVAARLQQVTQPGDRVAILCPQNLDYLVAFFGALYAGRVAVPLFDPSEPGHVGRLHAVLDDCHPSAVLTTTEAAEGVRKFFRSRPANQRPRVIAVDAVPDDVAATWVHFEDVDETTIAYLQYTSGSTRIPTGVQITHLNMATNVVQIVEALEGEEGDRGLSWLPFFHDMGLVTGLIAPMIGHYFTFMTPAAFVRRPERWIREMARKEGDTGGVISVAPNFAFDHAAARGVPKEGEAAIDLSNVKAVLNGSEPISAATVRRFNEAFSPFGFPAKAIKPSYGLAEATLMVSTTPAAEEPKIIYVDRDELNSGRIVEVDGDSVKAVAQASAGKVGVSEWAVIVDAESATELPDGQVGEIWMSGQNMGTGYWGKPEETVEVFQNTLKSRTSPSHAEGAEDDATWVRTGDYGAFYDGDLYITGRVKDLVIIDGRNHYPQDLEYSAQEASKALRTGYVAAFSVPANQLPAEVFENAHDGLHRDDDDSSEQLVIVAERAPGSHKLEVGPITDDIRAAIAVRHGVTVRDVLLTAAGAIPRTSSGKIGRRACRSAYLDGSLRSGKIANAFPDETD</sequence>
<evidence type="ECO:0000256" key="2">
    <source>
        <dbReference type="ARBA" id="ARBA00022598"/>
    </source>
</evidence>
<reference evidence="4 5" key="1">
    <citation type="submission" date="2024-12" db="EMBL/GenBank/DDBJ databases">
        <title>The coexistence of Mycolicibacterium septicum and Mycolicibacterium nivoides in clinical samples.</title>
        <authorList>
            <person name="Wang C."/>
            <person name="Feng Y."/>
            <person name="Zong Z."/>
        </authorList>
    </citation>
    <scope>NUCLEOTIDE SEQUENCE [LARGE SCALE GENOMIC DNA]</scope>
    <source>
        <strain evidence="4 5">120310</strain>
    </source>
</reference>
<evidence type="ECO:0000259" key="3">
    <source>
        <dbReference type="Pfam" id="PF00501"/>
    </source>
</evidence>